<accession>A0AAV2ZC03</accession>
<evidence type="ECO:0000313" key="2">
    <source>
        <dbReference type="Proteomes" id="UP001146120"/>
    </source>
</evidence>
<organism evidence="1 2">
    <name type="scientific">Lagenidium giganteum</name>
    <dbReference type="NCBI Taxonomy" id="4803"/>
    <lineage>
        <taxon>Eukaryota</taxon>
        <taxon>Sar</taxon>
        <taxon>Stramenopiles</taxon>
        <taxon>Oomycota</taxon>
        <taxon>Peronosporomycetes</taxon>
        <taxon>Pythiales</taxon>
        <taxon>Pythiaceae</taxon>
    </lineage>
</organism>
<protein>
    <submittedName>
        <fullName evidence="1">Uncharacterized protein</fullName>
    </submittedName>
</protein>
<reference evidence="1" key="1">
    <citation type="submission" date="2022-11" db="EMBL/GenBank/DDBJ databases">
        <authorList>
            <person name="Morgan W.R."/>
            <person name="Tartar A."/>
        </authorList>
    </citation>
    <scope>NUCLEOTIDE SEQUENCE</scope>
    <source>
        <strain evidence="1">ARSEF 373</strain>
    </source>
</reference>
<reference evidence="1" key="2">
    <citation type="journal article" date="2023" name="Microbiol Resour">
        <title>Decontamination and Annotation of the Draft Genome Sequence of the Oomycete Lagenidium giganteum ARSEF 373.</title>
        <authorList>
            <person name="Morgan W.R."/>
            <person name="Tartar A."/>
        </authorList>
    </citation>
    <scope>NUCLEOTIDE SEQUENCE</scope>
    <source>
        <strain evidence="1">ARSEF 373</strain>
    </source>
</reference>
<proteinExistence type="predicted"/>
<gene>
    <name evidence="1" type="ORF">N0F65_010661</name>
</gene>
<keyword evidence="2" id="KW-1185">Reference proteome</keyword>
<sequence length="45" mass="5198">MQKYKKDVRQQRTPKVLLADGSKGDLVNAVIGHRKKKGDTEYKIR</sequence>
<comment type="caution">
    <text evidence="1">The sequence shown here is derived from an EMBL/GenBank/DDBJ whole genome shotgun (WGS) entry which is preliminary data.</text>
</comment>
<dbReference type="AlphaFoldDB" id="A0AAV2ZC03"/>
<dbReference type="Proteomes" id="UP001146120">
    <property type="component" value="Unassembled WGS sequence"/>
</dbReference>
<dbReference type="EMBL" id="DAKRPA010000027">
    <property type="protein sequence ID" value="DBA02733.1"/>
    <property type="molecule type" value="Genomic_DNA"/>
</dbReference>
<name>A0AAV2ZC03_9STRA</name>
<evidence type="ECO:0000313" key="1">
    <source>
        <dbReference type="EMBL" id="DBA02733.1"/>
    </source>
</evidence>